<keyword evidence="7 12" id="KW-0406">Ion transport</keyword>
<evidence type="ECO:0000256" key="9">
    <source>
        <dbReference type="ARBA" id="ARBA00023303"/>
    </source>
</evidence>
<evidence type="ECO:0000256" key="6">
    <source>
        <dbReference type="ARBA" id="ARBA00023053"/>
    </source>
</evidence>
<keyword evidence="12" id="KW-0479">Metal-binding</keyword>
<comment type="function">
    <text evidence="12">Fluoride-specific ion channel. Important for reducing fluoride concentration in the cell, thus reducing its toxicity.</text>
</comment>
<evidence type="ECO:0000256" key="1">
    <source>
        <dbReference type="ARBA" id="ARBA00004651"/>
    </source>
</evidence>
<dbReference type="PANTHER" id="PTHR28259:SF1">
    <property type="entry name" value="FLUORIDE EXPORT PROTEIN 1-RELATED"/>
    <property type="match status" value="1"/>
</dbReference>
<keyword evidence="5 12" id="KW-1133">Transmembrane helix</keyword>
<feature type="transmembrane region" description="Helical" evidence="12">
    <location>
        <begin position="98"/>
        <end position="122"/>
    </location>
</feature>
<accession>A0ABR6ZZP1</accession>
<evidence type="ECO:0000313" key="14">
    <source>
        <dbReference type="Proteomes" id="UP000654304"/>
    </source>
</evidence>
<dbReference type="PANTHER" id="PTHR28259">
    <property type="entry name" value="FLUORIDE EXPORT PROTEIN 1-RELATED"/>
    <property type="match status" value="1"/>
</dbReference>
<comment type="subcellular location">
    <subcellularLocation>
        <location evidence="1 12">Cell membrane</location>
        <topology evidence="1 12">Multi-pass membrane protein</topology>
    </subcellularLocation>
</comment>
<sequence>MNALGILAVGIGAAFGAWLRWLLALWGNQVWAQVPLGTLIANLGGGYLIGLAVAFFSSYPDLSPAWRLFVITGFLGGLTTFSTFSAESMQLLQKGEIVWALAHASLHLLGSVLCCFAGFLSYRALSA</sequence>
<dbReference type="NCBIfam" id="TIGR00494">
    <property type="entry name" value="crcB"/>
    <property type="match status" value="1"/>
</dbReference>
<comment type="similarity">
    <text evidence="10 12">Belongs to the fluoride channel Fluc/FEX (TC 1.A.43) family.</text>
</comment>
<dbReference type="Proteomes" id="UP000654304">
    <property type="component" value="Unassembled WGS sequence"/>
</dbReference>
<dbReference type="EMBL" id="JACOGD010000001">
    <property type="protein sequence ID" value="MBC3930125.1"/>
    <property type="molecule type" value="Genomic_DNA"/>
</dbReference>
<evidence type="ECO:0000256" key="11">
    <source>
        <dbReference type="ARBA" id="ARBA00035585"/>
    </source>
</evidence>
<comment type="caution">
    <text evidence="13">The sequence shown here is derived from an EMBL/GenBank/DDBJ whole genome shotgun (WGS) entry which is preliminary data.</text>
</comment>
<feature type="transmembrane region" description="Helical" evidence="12">
    <location>
        <begin position="65"/>
        <end position="86"/>
    </location>
</feature>
<evidence type="ECO:0000256" key="2">
    <source>
        <dbReference type="ARBA" id="ARBA00022475"/>
    </source>
</evidence>
<feature type="binding site" evidence="12">
    <location>
        <position position="76"/>
    </location>
    <ligand>
        <name>Na(+)</name>
        <dbReference type="ChEBI" id="CHEBI:29101"/>
        <note>structural</note>
    </ligand>
</feature>
<evidence type="ECO:0000256" key="12">
    <source>
        <dbReference type="HAMAP-Rule" id="MF_00454"/>
    </source>
</evidence>
<feature type="transmembrane region" description="Helical" evidence="12">
    <location>
        <begin position="39"/>
        <end position="59"/>
    </location>
</feature>
<dbReference type="InterPro" id="IPR003691">
    <property type="entry name" value="FluC"/>
</dbReference>
<evidence type="ECO:0000256" key="8">
    <source>
        <dbReference type="ARBA" id="ARBA00023136"/>
    </source>
</evidence>
<evidence type="ECO:0000256" key="10">
    <source>
        <dbReference type="ARBA" id="ARBA00035120"/>
    </source>
</evidence>
<dbReference type="RefSeq" id="WP_186902035.1">
    <property type="nucleotide sequence ID" value="NZ_JACOGD010000001.1"/>
</dbReference>
<comment type="catalytic activity">
    <reaction evidence="11">
        <text>fluoride(in) = fluoride(out)</text>
        <dbReference type="Rhea" id="RHEA:76159"/>
        <dbReference type="ChEBI" id="CHEBI:17051"/>
    </reaction>
    <physiologicalReaction direction="left-to-right" evidence="11">
        <dbReference type="Rhea" id="RHEA:76160"/>
    </physiologicalReaction>
</comment>
<name>A0ABR6ZZP1_9BURK</name>
<dbReference type="Pfam" id="PF02537">
    <property type="entry name" value="CRCB"/>
    <property type="match status" value="1"/>
</dbReference>
<evidence type="ECO:0000256" key="3">
    <source>
        <dbReference type="ARBA" id="ARBA00022519"/>
    </source>
</evidence>
<organism evidence="13 14">
    <name type="scientific">Undibacterium curvum</name>
    <dbReference type="NCBI Taxonomy" id="2762294"/>
    <lineage>
        <taxon>Bacteria</taxon>
        <taxon>Pseudomonadati</taxon>
        <taxon>Pseudomonadota</taxon>
        <taxon>Betaproteobacteria</taxon>
        <taxon>Burkholderiales</taxon>
        <taxon>Oxalobacteraceae</taxon>
        <taxon>Undibacterium</taxon>
    </lineage>
</organism>
<keyword evidence="2 12" id="KW-1003">Cell membrane</keyword>
<keyword evidence="14" id="KW-1185">Reference proteome</keyword>
<dbReference type="NCBIfam" id="NF010792">
    <property type="entry name" value="PRK14196.1"/>
    <property type="match status" value="1"/>
</dbReference>
<protein>
    <recommendedName>
        <fullName evidence="12">Fluoride-specific ion channel FluC</fullName>
    </recommendedName>
</protein>
<keyword evidence="3" id="KW-0997">Cell inner membrane</keyword>
<keyword evidence="9 12" id="KW-0407">Ion channel</keyword>
<dbReference type="HAMAP" id="MF_00454">
    <property type="entry name" value="FluC"/>
    <property type="match status" value="1"/>
</dbReference>
<evidence type="ECO:0000256" key="4">
    <source>
        <dbReference type="ARBA" id="ARBA00022692"/>
    </source>
</evidence>
<evidence type="ECO:0000256" key="5">
    <source>
        <dbReference type="ARBA" id="ARBA00022989"/>
    </source>
</evidence>
<feature type="binding site" evidence="12">
    <location>
        <position position="79"/>
    </location>
    <ligand>
        <name>Na(+)</name>
        <dbReference type="ChEBI" id="CHEBI:29101"/>
        <note>structural</note>
    </ligand>
</feature>
<reference evidence="13 14" key="1">
    <citation type="submission" date="2020-08" db="EMBL/GenBank/DDBJ databases">
        <title>Novel species isolated from subtropical streams in China.</title>
        <authorList>
            <person name="Lu H."/>
        </authorList>
    </citation>
    <scope>NUCLEOTIDE SEQUENCE [LARGE SCALE GENOMIC DNA]</scope>
    <source>
        <strain evidence="13 14">CY22W</strain>
    </source>
</reference>
<feature type="transmembrane region" description="Helical" evidence="12">
    <location>
        <begin position="6"/>
        <end position="27"/>
    </location>
</feature>
<keyword evidence="8 12" id="KW-0472">Membrane</keyword>
<gene>
    <name evidence="12 13" type="primary">crcB</name>
    <name evidence="12" type="synonym">fluC</name>
    <name evidence="13" type="ORF">H8K43_00445</name>
</gene>
<keyword evidence="6 12" id="KW-0915">Sodium</keyword>
<evidence type="ECO:0000256" key="7">
    <source>
        <dbReference type="ARBA" id="ARBA00023065"/>
    </source>
</evidence>
<evidence type="ECO:0000313" key="13">
    <source>
        <dbReference type="EMBL" id="MBC3930125.1"/>
    </source>
</evidence>
<comment type="activity regulation">
    <text evidence="12">Na(+) is not transported, but it plays an essential structural role and its presence is essential for fluoride channel function.</text>
</comment>
<keyword evidence="12" id="KW-0813">Transport</keyword>
<keyword evidence="4 12" id="KW-0812">Transmembrane</keyword>
<proteinExistence type="inferred from homology"/>